<evidence type="ECO:0000313" key="1">
    <source>
        <dbReference type="EMBL" id="KAJ9638441.1"/>
    </source>
</evidence>
<organism evidence="1 2">
    <name type="scientific">Coniosporium tulheliwenetii</name>
    <dbReference type="NCBI Taxonomy" id="3383036"/>
    <lineage>
        <taxon>Eukaryota</taxon>
        <taxon>Fungi</taxon>
        <taxon>Dikarya</taxon>
        <taxon>Ascomycota</taxon>
        <taxon>Pezizomycotina</taxon>
        <taxon>Dothideomycetes</taxon>
        <taxon>Dothideomycetes incertae sedis</taxon>
        <taxon>Coniosporium</taxon>
    </lineage>
</organism>
<protein>
    <submittedName>
        <fullName evidence="1">Uncharacterized protein</fullName>
    </submittedName>
</protein>
<comment type="caution">
    <text evidence="1">The sequence shown here is derived from an EMBL/GenBank/DDBJ whole genome shotgun (WGS) entry which is preliminary data.</text>
</comment>
<sequence>MATLSDVERRGAFQALDGYPSLSRFIASDPDRTALVFKRFDRLAVRSLLYLQSELEDLQVQQDEYDRVDANDQSDDLSSKQCARNWQEFKKKAQMDQKQKERMELVMKIKVTMKEYPVTGEALQLESSVASLGQPSRRTLDALRHFFNPKSEKPDGFTLLGGCSSGLYEDEDDLVALRIPLQQDRLTSIVQTHFPVFFKTRPAEGQYAYVSEHNIARFVNWISTLLAAILLIGAIVTLYVITSPKWRLGLIAAFTTLFAATIGLLTSASRAEIFAATAAYAAVLVVFVSGDLGGNDVSRIETLASTEAAR</sequence>
<name>A0ACC2YTG0_9PEZI</name>
<gene>
    <name evidence="1" type="ORF">H2199_007130</name>
</gene>
<proteinExistence type="predicted"/>
<reference evidence="1" key="1">
    <citation type="submission" date="2022-10" db="EMBL/GenBank/DDBJ databases">
        <title>Culturing micro-colonial fungi from biological soil crusts in the Mojave desert and describing Neophaeococcomyces mojavensis, and introducing the new genera and species Taxawa tesnikishii.</title>
        <authorList>
            <person name="Kurbessoian T."/>
            <person name="Stajich J.E."/>
        </authorList>
    </citation>
    <scope>NUCLEOTIDE SEQUENCE</scope>
    <source>
        <strain evidence="1">JES_115</strain>
    </source>
</reference>
<evidence type="ECO:0000313" key="2">
    <source>
        <dbReference type="Proteomes" id="UP001172680"/>
    </source>
</evidence>
<dbReference type="EMBL" id="JAPDRP010000021">
    <property type="protein sequence ID" value="KAJ9638441.1"/>
    <property type="molecule type" value="Genomic_DNA"/>
</dbReference>
<keyword evidence="2" id="KW-1185">Reference proteome</keyword>
<accession>A0ACC2YTG0</accession>
<dbReference type="Proteomes" id="UP001172680">
    <property type="component" value="Unassembled WGS sequence"/>
</dbReference>